<dbReference type="InterPro" id="IPR055707">
    <property type="entry name" value="DUF7283"/>
</dbReference>
<dbReference type="OrthoDB" id="157493at2157"/>
<keyword evidence="3" id="KW-1185">Reference proteome</keyword>
<evidence type="ECO:0000313" key="3">
    <source>
        <dbReference type="Proteomes" id="UP000002071"/>
    </source>
</evidence>
<sequence>MDFEAPVDAWYVWVGVGVVSVTLFAFVLGLPSQPPPDATKAVNTIDRVAGGTQESAARYPHDAVEIKIDTRRVAMRNDGGTTRESVAFGSLTPVAAVENATIREALDRIVHGQRPASVVAEYRFGTTTLLSAAEQTRNRIDREGVEWQRADGELIVRRIDIDGTSLVLVDA</sequence>
<accession>C7NNH2</accession>
<protein>
    <submittedName>
        <fullName evidence="2">Uncharacterized protein</fullName>
    </submittedName>
</protein>
<dbReference type="HOGENOM" id="CLU_1615280_0_0_2"/>
<name>C7NNH2_HALUD</name>
<keyword evidence="1" id="KW-0812">Transmembrane</keyword>
<dbReference type="Proteomes" id="UP000002071">
    <property type="component" value="Chromosome"/>
</dbReference>
<dbReference type="GeneID" id="8382270"/>
<reference evidence="2 3" key="1">
    <citation type="journal article" date="2009" name="Stand. Genomic Sci.">
        <title>Complete genome sequence of Halorhabdus utahensis type strain (AX-2).</title>
        <authorList>
            <person name="Anderson I."/>
            <person name="Tindall B.J."/>
            <person name="Pomrenke H."/>
            <person name="Goker M."/>
            <person name="Lapidus A."/>
            <person name="Nolan M."/>
            <person name="Copeland A."/>
            <person name="Glavina Del Rio T."/>
            <person name="Chen F."/>
            <person name="Tice H."/>
            <person name="Cheng J.F."/>
            <person name="Lucas S."/>
            <person name="Chertkov O."/>
            <person name="Bruce D."/>
            <person name="Brettin T."/>
            <person name="Detter J.C."/>
            <person name="Han C."/>
            <person name="Goodwin L."/>
            <person name="Land M."/>
            <person name="Hauser L."/>
            <person name="Chang Y.J."/>
            <person name="Jeffries C.D."/>
            <person name="Pitluck S."/>
            <person name="Pati A."/>
            <person name="Mavromatis K."/>
            <person name="Ivanova N."/>
            <person name="Ovchinnikova G."/>
            <person name="Chen A."/>
            <person name="Palaniappan K."/>
            <person name="Chain P."/>
            <person name="Rohde M."/>
            <person name="Bristow J."/>
            <person name="Eisen J.A."/>
            <person name="Markowitz V."/>
            <person name="Hugenholtz P."/>
            <person name="Kyrpides N.C."/>
            <person name="Klenk H.P."/>
        </authorList>
    </citation>
    <scope>NUCLEOTIDE SEQUENCE [LARGE SCALE GENOMIC DNA]</scope>
    <source>
        <strain evidence="3">DSM 12940 / JCM 11049 / AX-2</strain>
    </source>
</reference>
<keyword evidence="1" id="KW-0472">Membrane</keyword>
<evidence type="ECO:0000256" key="1">
    <source>
        <dbReference type="SAM" id="Phobius"/>
    </source>
</evidence>
<keyword evidence="1" id="KW-1133">Transmembrane helix</keyword>
<feature type="transmembrane region" description="Helical" evidence="1">
    <location>
        <begin position="12"/>
        <end position="30"/>
    </location>
</feature>
<proteinExistence type="predicted"/>
<dbReference type="EMBL" id="CP001687">
    <property type="protein sequence ID" value="ACV10200.1"/>
    <property type="molecule type" value="Genomic_DNA"/>
</dbReference>
<dbReference type="Pfam" id="PF23954">
    <property type="entry name" value="DUF7283"/>
    <property type="match status" value="1"/>
</dbReference>
<dbReference type="KEGG" id="hut:Huta_0010"/>
<dbReference type="AlphaFoldDB" id="C7NNH2"/>
<dbReference type="STRING" id="519442.Huta_0010"/>
<organism evidence="2 3">
    <name type="scientific">Halorhabdus utahensis (strain DSM 12940 / JCM 11049 / AX-2)</name>
    <dbReference type="NCBI Taxonomy" id="519442"/>
    <lineage>
        <taxon>Archaea</taxon>
        <taxon>Methanobacteriati</taxon>
        <taxon>Methanobacteriota</taxon>
        <taxon>Stenosarchaea group</taxon>
        <taxon>Halobacteria</taxon>
        <taxon>Halobacteriales</taxon>
        <taxon>Haloarculaceae</taxon>
        <taxon>Halorhabdus</taxon>
    </lineage>
</organism>
<gene>
    <name evidence="2" type="ordered locus">Huta_0010</name>
</gene>
<dbReference type="eggNOG" id="arCOG04673">
    <property type="taxonomic scope" value="Archaea"/>
</dbReference>
<evidence type="ECO:0000313" key="2">
    <source>
        <dbReference type="EMBL" id="ACV10200.1"/>
    </source>
</evidence>
<dbReference type="RefSeq" id="WP_012795077.1">
    <property type="nucleotide sequence ID" value="NC_013158.1"/>
</dbReference>